<dbReference type="AlphaFoldDB" id="A0A060NS83"/>
<accession>A0A060NS83</accession>
<dbReference type="STRING" id="1458426.SMCB_1997"/>
<dbReference type="Pfam" id="PF01936">
    <property type="entry name" value="NYN"/>
    <property type="match status" value="1"/>
</dbReference>
<dbReference type="RefSeq" id="WP_045536711.1">
    <property type="nucleotide sequence ID" value="NZ_AP014569.1"/>
</dbReference>
<dbReference type="InterPro" id="IPR021139">
    <property type="entry name" value="NYN"/>
</dbReference>
<protein>
    <submittedName>
        <fullName evidence="2">Uncharacterized conserved protein</fullName>
    </submittedName>
</protein>
<dbReference type="GO" id="GO:0004540">
    <property type="term" value="F:RNA nuclease activity"/>
    <property type="evidence" value="ECO:0007669"/>
    <property type="project" value="InterPro"/>
</dbReference>
<organism evidence="2 3">
    <name type="scientific">Serpentinimonas maccroryi</name>
    <dbReference type="NCBI Taxonomy" id="1458426"/>
    <lineage>
        <taxon>Bacteria</taxon>
        <taxon>Pseudomonadati</taxon>
        <taxon>Pseudomonadota</taxon>
        <taxon>Betaproteobacteria</taxon>
        <taxon>Burkholderiales</taxon>
        <taxon>Comamonadaceae</taxon>
        <taxon>Serpentinimonas</taxon>
    </lineage>
</organism>
<keyword evidence="3" id="KW-1185">Reference proteome</keyword>
<evidence type="ECO:0000259" key="1">
    <source>
        <dbReference type="Pfam" id="PF01936"/>
    </source>
</evidence>
<proteinExistence type="predicted"/>
<evidence type="ECO:0000313" key="2">
    <source>
        <dbReference type="EMBL" id="BAO84225.1"/>
    </source>
</evidence>
<sequence length="206" mass="23685">MSRVVAYVDGFNLYFGLRSKGWKKYYWLDLCALATLLLRPGQTLEGVHYFTSRIRANGRNGADMQRQTSYLEALETRSKLRSHFGHYLEKPKQCHQCGAQWMDYEEKMTDVNIAIQLLTDAYDDRFDTALLISADSDLTTPVSVVRARFPGKNIIVALPPNRRSHQLTQAASGSFIINETAYRRSLLPVQVQREDGFVLQRPAHWR</sequence>
<evidence type="ECO:0000313" key="3">
    <source>
        <dbReference type="Proteomes" id="UP000066014"/>
    </source>
</evidence>
<feature type="domain" description="NYN" evidence="1">
    <location>
        <begin position="7"/>
        <end position="176"/>
    </location>
</feature>
<reference evidence="2 3" key="1">
    <citation type="journal article" date="2014" name="Nat. Commun.">
        <title>Physiological and genomic features of highly alkaliphilic hydrogen-utilizing Betaproteobacteria from a continental serpentinizing site.</title>
        <authorList>
            <person name="Suzuki S."/>
            <person name="Kuenen J.G."/>
            <person name="Schipper K."/>
            <person name="van der Velde S."/>
            <person name="Ishii S."/>
            <person name="Wu A."/>
            <person name="Sorokin D.Y."/>
            <person name="Tenney A."/>
            <person name="Meng X.Y."/>
            <person name="Morrill P.L."/>
            <person name="Kamagata Y."/>
            <person name="Muyzer G."/>
            <person name="Nealson K.H."/>
        </authorList>
    </citation>
    <scope>NUCLEOTIDE SEQUENCE [LARGE SCALE GENOMIC DNA]</scope>
    <source>
        <strain evidence="2 3">B1</strain>
    </source>
</reference>
<name>A0A060NS83_9BURK</name>
<dbReference type="OrthoDB" id="428683at2"/>
<dbReference type="CDD" id="cd18722">
    <property type="entry name" value="PIN_NicB-like"/>
    <property type="match status" value="1"/>
</dbReference>
<gene>
    <name evidence="2" type="ORF">SMCB_1997</name>
</gene>
<dbReference type="Gene3D" id="3.40.50.1010">
    <property type="entry name" value="5'-nuclease"/>
    <property type="match status" value="1"/>
</dbReference>
<dbReference type="HOGENOM" id="CLU_076076_0_1_4"/>
<dbReference type="KEGG" id="cbab:SMCB_1997"/>
<dbReference type="EMBL" id="AP014569">
    <property type="protein sequence ID" value="BAO84225.1"/>
    <property type="molecule type" value="Genomic_DNA"/>
</dbReference>
<dbReference type="Proteomes" id="UP000066014">
    <property type="component" value="Chromosome"/>
</dbReference>